<keyword evidence="2" id="KW-1185">Reference proteome</keyword>
<accession>A0A166H5K5</accession>
<protein>
    <submittedName>
        <fullName evidence="1">Uncharacterized protein</fullName>
    </submittedName>
</protein>
<dbReference type="Proteomes" id="UP000076532">
    <property type="component" value="Unassembled WGS sequence"/>
</dbReference>
<sequence length="65" mass="7450">MLSKSVQFRKDKCSYTTRPSISAEIVAIPSYLFTLVERGSETPPPLNGSRTEELFRRNFDCHMPL</sequence>
<evidence type="ECO:0000313" key="1">
    <source>
        <dbReference type="EMBL" id="KZP18506.1"/>
    </source>
</evidence>
<name>A0A166H5K5_9AGAM</name>
<dbReference type="EMBL" id="KV417572">
    <property type="protein sequence ID" value="KZP18506.1"/>
    <property type="molecule type" value="Genomic_DNA"/>
</dbReference>
<evidence type="ECO:0000313" key="2">
    <source>
        <dbReference type="Proteomes" id="UP000076532"/>
    </source>
</evidence>
<proteinExistence type="predicted"/>
<dbReference type="AlphaFoldDB" id="A0A166H5K5"/>
<gene>
    <name evidence="1" type="ORF">FIBSPDRAFT_593151</name>
</gene>
<reference evidence="1 2" key="1">
    <citation type="journal article" date="2016" name="Mol. Biol. Evol.">
        <title>Comparative Genomics of Early-Diverging Mushroom-Forming Fungi Provides Insights into the Origins of Lignocellulose Decay Capabilities.</title>
        <authorList>
            <person name="Nagy L.G."/>
            <person name="Riley R."/>
            <person name="Tritt A."/>
            <person name="Adam C."/>
            <person name="Daum C."/>
            <person name="Floudas D."/>
            <person name="Sun H."/>
            <person name="Yadav J.S."/>
            <person name="Pangilinan J."/>
            <person name="Larsson K.H."/>
            <person name="Matsuura K."/>
            <person name="Barry K."/>
            <person name="Labutti K."/>
            <person name="Kuo R."/>
            <person name="Ohm R.A."/>
            <person name="Bhattacharya S.S."/>
            <person name="Shirouzu T."/>
            <person name="Yoshinaga Y."/>
            <person name="Martin F.M."/>
            <person name="Grigoriev I.V."/>
            <person name="Hibbett D.S."/>
        </authorList>
    </citation>
    <scope>NUCLEOTIDE SEQUENCE [LARGE SCALE GENOMIC DNA]</scope>
    <source>
        <strain evidence="1 2">CBS 109695</strain>
    </source>
</reference>
<organism evidence="1 2">
    <name type="scientific">Athelia psychrophila</name>
    <dbReference type="NCBI Taxonomy" id="1759441"/>
    <lineage>
        <taxon>Eukaryota</taxon>
        <taxon>Fungi</taxon>
        <taxon>Dikarya</taxon>
        <taxon>Basidiomycota</taxon>
        <taxon>Agaricomycotina</taxon>
        <taxon>Agaricomycetes</taxon>
        <taxon>Agaricomycetidae</taxon>
        <taxon>Atheliales</taxon>
        <taxon>Atheliaceae</taxon>
        <taxon>Athelia</taxon>
    </lineage>
</organism>